<feature type="domain" description="Response regulatory" evidence="12">
    <location>
        <begin position="1050"/>
        <end position="1171"/>
    </location>
</feature>
<dbReference type="CDD" id="cd16922">
    <property type="entry name" value="HATPase_EvgS-ArcB-TorS-like"/>
    <property type="match status" value="1"/>
</dbReference>
<feature type="domain" description="Histidine kinase" evidence="11">
    <location>
        <begin position="799"/>
        <end position="1022"/>
    </location>
</feature>
<comment type="catalytic activity">
    <reaction evidence="1">
        <text>ATP + protein L-histidine = ADP + protein N-phospho-L-histidine.</text>
        <dbReference type="EC" id="2.7.13.3"/>
    </reaction>
</comment>
<dbReference type="InterPro" id="IPR036890">
    <property type="entry name" value="HATPase_C_sf"/>
</dbReference>
<comment type="function">
    <text evidence="9">May play the central regulatory role in sporulation. It may be an element of the effector pathway responsible for the activation of sporulation genes in response to nutritional stress. Spo0A may act in concert with spo0H (a sigma factor) to control the expression of some genes that are critical to the sporulation process.</text>
</comment>
<dbReference type="PRINTS" id="PR00344">
    <property type="entry name" value="BCTRLSENSOR"/>
</dbReference>
<dbReference type="SMART" id="SM00448">
    <property type="entry name" value="REC"/>
    <property type="match status" value="1"/>
</dbReference>
<evidence type="ECO:0000256" key="3">
    <source>
        <dbReference type="ARBA" id="ARBA00012438"/>
    </source>
</evidence>
<protein>
    <recommendedName>
        <fullName evidence="4">Stage 0 sporulation protein A homolog</fullName>
        <ecNumber evidence="3">2.7.13.3</ecNumber>
    </recommendedName>
</protein>
<evidence type="ECO:0000259" key="12">
    <source>
        <dbReference type="PROSITE" id="PS50110"/>
    </source>
</evidence>
<dbReference type="InterPro" id="IPR003594">
    <property type="entry name" value="HATPase_dom"/>
</dbReference>
<dbReference type="InterPro" id="IPR005467">
    <property type="entry name" value="His_kinase_dom"/>
</dbReference>
<dbReference type="SMART" id="SM00388">
    <property type="entry name" value="HisKA"/>
    <property type="match status" value="1"/>
</dbReference>
<organism evidence="14 15">
    <name type="scientific">Christensenella hongkongensis</name>
    <dbReference type="NCBI Taxonomy" id="270498"/>
    <lineage>
        <taxon>Bacteria</taxon>
        <taxon>Bacillati</taxon>
        <taxon>Bacillota</taxon>
        <taxon>Clostridia</taxon>
        <taxon>Christensenellales</taxon>
        <taxon>Christensenellaceae</taxon>
        <taxon>Christensenella</taxon>
    </lineage>
</organism>
<sequence>MTQGDRLRAFCAEQITDMLDGAPVAVFISEADGGKLLYANRLAKEVFLKNREEDDCFCYNVAGYDKPCGFCNAGQMTDKKSATCDFLFCGGKQTFRLNGKLIDWNGKPARIEYMFAVPDGEKENESLKIPEEARLFREIANDSADGIYVIGKENYNLLYVNESRNMSRVGNIRKGEKCYAVLHGKDAPCSFCTLKDHQPDGKEHEMSIPGTNQFYATRFRETVWDGVPAYIKYIRDITEEVNTRREKERLEQYFQTIVKHLPSGIAVVRFEEDGKMTPEYLSDGFAAMTHMTIDEAWRLYEGNAMDGVHPDDKETVASKIAEYIASGENQYQITYRLKRGDEGYIWVKNTLTMIESRDGERKFYAVYHDMTKELQEQERIRQKYNELIVQHYRTPGANAVVIGHCNITENRIYEIIDHTGSDLLETFGMVREDFFKGIASLIVEEEERQMFLSKYLNAPALAAFERGDTEQVLNCFVKLPKETRGRYIRFEMNLVETPDTGDITGILTVTDITEQTITDRILHQLSVASCDLVVDVDLAEDRYTILNSGKDATDLPEKSGRHSEKIEHMLKEQVISKDKKRAEQMLSEEYMLARLEKEGTYSFPYSIVSEKGDILTKNMTVSAVDLRLGRICLMRSDITDSVREQQGLLNMIAYTFELAAFIDRNGGNLTIYTRQTVLENLAPFSAEDFDVSVESFSEYYGLEEEKDEVKKQFSLETMLSRLEERPAGYDFVFPYCKDGDLRYKQVNVLWGDENHRTVCIVRADVTDMLATERETKDALEKALVLAKKANRAKSDFLSAMSHDIRTPMNAIMGMTTLATAHLDDKEKVADCLKKISVSSNHLLSLINDILDMSKIERSQITLNKTAIVLPELLEQISGMIGPQAEQAGIRLDIHAEGIEHKYFCGDALRINQILINILSNAVKFTPEGGRIDFLAEEAGFDPDKKRFRYRFTVSDTGIGMEEETLLHIFDPFTRGDKVEEIEGTGLGLSITKGLVELMGGTISVESRIGEGSSFCVELEFEEAQKGCGAEDKKETLSASARAEESLAGRRFLIAEDNKLNTEIVCGILRMFGAEAVAKANGLQAVEEFGKAQPGTYDAILMDIRMPEMNGYEATRTIRRMQRNDAGTIPIIAMTANAFAEDVQESVDAGMTAHIAKPIDVKLLHATLCEAIDGNKSK</sequence>
<dbReference type="Gene3D" id="1.10.287.130">
    <property type="match status" value="1"/>
</dbReference>
<dbReference type="PANTHER" id="PTHR45339:SF5">
    <property type="entry name" value="HISTIDINE KINASE"/>
    <property type="match status" value="1"/>
</dbReference>
<evidence type="ECO:0000256" key="9">
    <source>
        <dbReference type="ARBA" id="ARBA00024867"/>
    </source>
</evidence>
<dbReference type="InterPro" id="IPR011006">
    <property type="entry name" value="CheY-like_superfamily"/>
</dbReference>
<keyword evidence="6 14" id="KW-0808">Transferase</keyword>
<dbReference type="RefSeq" id="WP_046442910.1">
    <property type="nucleotide sequence ID" value="NZ_LAYJ01000076.1"/>
</dbReference>
<dbReference type="CDD" id="cd00130">
    <property type="entry name" value="PAS"/>
    <property type="match status" value="1"/>
</dbReference>
<evidence type="ECO:0000259" key="11">
    <source>
        <dbReference type="PROSITE" id="PS50109"/>
    </source>
</evidence>
<name>A0A0M2NMS9_9FIRM</name>
<dbReference type="PROSITE" id="PS50109">
    <property type="entry name" value="HIS_KIN"/>
    <property type="match status" value="1"/>
</dbReference>
<proteinExistence type="predicted"/>
<dbReference type="GO" id="GO:0000155">
    <property type="term" value="F:phosphorelay sensor kinase activity"/>
    <property type="evidence" value="ECO:0007669"/>
    <property type="project" value="InterPro"/>
</dbReference>
<dbReference type="InterPro" id="IPR013655">
    <property type="entry name" value="PAS_fold_3"/>
</dbReference>
<keyword evidence="8" id="KW-0902">Two-component regulatory system</keyword>
<dbReference type="STRING" id="270498.CHK_1002"/>
<keyword evidence="14" id="KW-0813">Transport</keyword>
<dbReference type="Pfam" id="PF08447">
    <property type="entry name" value="PAS_3"/>
    <property type="match status" value="1"/>
</dbReference>
<dbReference type="Gene3D" id="3.30.450.20">
    <property type="entry name" value="PAS domain"/>
    <property type="match status" value="1"/>
</dbReference>
<dbReference type="Gene3D" id="3.30.565.10">
    <property type="entry name" value="Histidine kinase-like ATPase, C-terminal domain"/>
    <property type="match status" value="1"/>
</dbReference>
<dbReference type="Pfam" id="PF00072">
    <property type="entry name" value="Response_reg"/>
    <property type="match status" value="1"/>
</dbReference>
<evidence type="ECO:0000256" key="7">
    <source>
        <dbReference type="ARBA" id="ARBA00022777"/>
    </source>
</evidence>
<evidence type="ECO:0000256" key="5">
    <source>
        <dbReference type="ARBA" id="ARBA00022553"/>
    </source>
</evidence>
<dbReference type="AlphaFoldDB" id="A0A0M2NMS9"/>
<evidence type="ECO:0000256" key="1">
    <source>
        <dbReference type="ARBA" id="ARBA00000085"/>
    </source>
</evidence>
<keyword evidence="15" id="KW-1185">Reference proteome</keyword>
<evidence type="ECO:0000256" key="6">
    <source>
        <dbReference type="ARBA" id="ARBA00022679"/>
    </source>
</evidence>
<evidence type="ECO:0000256" key="10">
    <source>
        <dbReference type="PROSITE-ProRule" id="PRU00169"/>
    </source>
</evidence>
<keyword evidence="14" id="KW-0407">Ion channel</keyword>
<dbReference type="Gene3D" id="3.40.50.2300">
    <property type="match status" value="1"/>
</dbReference>
<comment type="caution">
    <text evidence="14">The sequence shown here is derived from an EMBL/GenBank/DDBJ whole genome shotgun (WGS) entry which is preliminary data.</text>
</comment>
<feature type="modified residue" description="4-aspartylphosphate" evidence="10">
    <location>
        <position position="1102"/>
    </location>
</feature>
<dbReference type="GO" id="GO:0034220">
    <property type="term" value="P:monoatomic ion transmembrane transport"/>
    <property type="evidence" value="ECO:0007669"/>
    <property type="project" value="UniProtKB-KW"/>
</dbReference>
<dbReference type="InterPro" id="IPR035965">
    <property type="entry name" value="PAS-like_dom_sf"/>
</dbReference>
<gene>
    <name evidence="14" type="ORF">CHK_1002</name>
</gene>
<dbReference type="SMART" id="SM00387">
    <property type="entry name" value="HATPase_c"/>
    <property type="match status" value="1"/>
</dbReference>
<dbReference type="SUPFAM" id="SSF55874">
    <property type="entry name" value="ATPase domain of HSP90 chaperone/DNA topoisomerase II/histidine kinase"/>
    <property type="match status" value="1"/>
</dbReference>
<evidence type="ECO:0000256" key="2">
    <source>
        <dbReference type="ARBA" id="ARBA00004370"/>
    </source>
</evidence>
<evidence type="ECO:0000313" key="15">
    <source>
        <dbReference type="Proteomes" id="UP000034076"/>
    </source>
</evidence>
<evidence type="ECO:0000259" key="13">
    <source>
        <dbReference type="PROSITE" id="PS50113"/>
    </source>
</evidence>
<dbReference type="PROSITE" id="PS50113">
    <property type="entry name" value="PAC"/>
    <property type="match status" value="1"/>
</dbReference>
<dbReference type="SUPFAM" id="SSF55785">
    <property type="entry name" value="PYP-like sensor domain (PAS domain)"/>
    <property type="match status" value="1"/>
</dbReference>
<dbReference type="Pfam" id="PF00512">
    <property type="entry name" value="HisKA"/>
    <property type="match status" value="1"/>
</dbReference>
<feature type="domain" description="PAC" evidence="13">
    <location>
        <begin position="331"/>
        <end position="382"/>
    </location>
</feature>
<keyword evidence="7 14" id="KW-0418">Kinase</keyword>
<dbReference type="FunFam" id="3.30.565.10:FF:000006">
    <property type="entry name" value="Sensor histidine kinase WalK"/>
    <property type="match status" value="1"/>
</dbReference>
<dbReference type="PANTHER" id="PTHR45339">
    <property type="entry name" value="HYBRID SIGNAL TRANSDUCTION HISTIDINE KINASE J"/>
    <property type="match status" value="1"/>
</dbReference>
<dbReference type="NCBIfam" id="TIGR00229">
    <property type="entry name" value="sensory_box"/>
    <property type="match status" value="1"/>
</dbReference>
<dbReference type="SUPFAM" id="SSF52172">
    <property type="entry name" value="CheY-like"/>
    <property type="match status" value="1"/>
</dbReference>
<keyword evidence="5 10" id="KW-0597">Phosphoprotein</keyword>
<dbReference type="EMBL" id="LAYJ01000076">
    <property type="protein sequence ID" value="KKI51510.1"/>
    <property type="molecule type" value="Genomic_DNA"/>
</dbReference>
<dbReference type="PROSITE" id="PS50110">
    <property type="entry name" value="RESPONSE_REGULATORY"/>
    <property type="match status" value="1"/>
</dbReference>
<dbReference type="PATRIC" id="fig|270498.16.peg.1200"/>
<dbReference type="CDD" id="cd17546">
    <property type="entry name" value="REC_hyHK_CKI1_RcsC-like"/>
    <property type="match status" value="1"/>
</dbReference>
<reference evidence="14 15" key="1">
    <citation type="submission" date="2015-04" db="EMBL/GenBank/DDBJ databases">
        <title>Draft genome sequence of bacteremic isolate Catabacter hongkongensis type strain HKU16T.</title>
        <authorList>
            <person name="Lau S.K."/>
            <person name="Teng J.L."/>
            <person name="Huang Y."/>
            <person name="Curreem S.O."/>
            <person name="Tsui S.K."/>
            <person name="Woo P.C."/>
        </authorList>
    </citation>
    <scope>NUCLEOTIDE SEQUENCE [LARGE SCALE GENOMIC DNA]</scope>
    <source>
        <strain evidence="14 15">HKU16</strain>
    </source>
</reference>
<dbReference type="InterPro" id="IPR000014">
    <property type="entry name" value="PAS"/>
</dbReference>
<dbReference type="InterPro" id="IPR000700">
    <property type="entry name" value="PAS-assoc_C"/>
</dbReference>
<dbReference type="InterPro" id="IPR001789">
    <property type="entry name" value="Sig_transdc_resp-reg_receiver"/>
</dbReference>
<evidence type="ECO:0000256" key="8">
    <source>
        <dbReference type="ARBA" id="ARBA00023012"/>
    </source>
</evidence>
<accession>A0A0M2NMS9</accession>
<dbReference type="GO" id="GO:0016020">
    <property type="term" value="C:membrane"/>
    <property type="evidence" value="ECO:0007669"/>
    <property type="project" value="UniProtKB-SubCell"/>
</dbReference>
<evidence type="ECO:0000313" key="14">
    <source>
        <dbReference type="EMBL" id="KKI51510.1"/>
    </source>
</evidence>
<dbReference type="Proteomes" id="UP000034076">
    <property type="component" value="Unassembled WGS sequence"/>
</dbReference>
<dbReference type="SUPFAM" id="SSF47384">
    <property type="entry name" value="Homodimeric domain of signal transducing histidine kinase"/>
    <property type="match status" value="1"/>
</dbReference>
<dbReference type="OrthoDB" id="9790669at2"/>
<comment type="subcellular location">
    <subcellularLocation>
        <location evidence="2">Membrane</location>
    </subcellularLocation>
</comment>
<dbReference type="InterPro" id="IPR003661">
    <property type="entry name" value="HisK_dim/P_dom"/>
</dbReference>
<dbReference type="InterPro" id="IPR036097">
    <property type="entry name" value="HisK_dim/P_sf"/>
</dbReference>
<evidence type="ECO:0000256" key="4">
    <source>
        <dbReference type="ARBA" id="ARBA00018672"/>
    </source>
</evidence>
<dbReference type="InterPro" id="IPR004358">
    <property type="entry name" value="Sig_transdc_His_kin-like_C"/>
</dbReference>
<keyword evidence="14" id="KW-0406">Ion transport</keyword>
<dbReference type="Pfam" id="PF02518">
    <property type="entry name" value="HATPase_c"/>
    <property type="match status" value="1"/>
</dbReference>
<dbReference type="EC" id="2.7.13.3" evidence="3"/>
<dbReference type="CDD" id="cd00082">
    <property type="entry name" value="HisKA"/>
    <property type="match status" value="1"/>
</dbReference>